<evidence type="ECO:0000259" key="3">
    <source>
        <dbReference type="PROSITE" id="PS50043"/>
    </source>
</evidence>
<dbReference type="GO" id="GO:0006355">
    <property type="term" value="P:regulation of DNA-templated transcription"/>
    <property type="evidence" value="ECO:0007669"/>
    <property type="project" value="InterPro"/>
</dbReference>
<dbReference type="SUPFAM" id="SSF46894">
    <property type="entry name" value="C-terminal effector domain of the bipartite response regulators"/>
    <property type="match status" value="1"/>
</dbReference>
<dbReference type="SMART" id="SM00448">
    <property type="entry name" value="REC"/>
    <property type="match status" value="1"/>
</dbReference>
<dbReference type="EMBL" id="JAERWL010000006">
    <property type="protein sequence ID" value="MBM9476315.1"/>
    <property type="molecule type" value="Genomic_DNA"/>
</dbReference>
<evidence type="ECO:0000256" key="2">
    <source>
        <dbReference type="PROSITE-ProRule" id="PRU00169"/>
    </source>
</evidence>
<dbReference type="PANTHER" id="PTHR43214">
    <property type="entry name" value="TWO-COMPONENT RESPONSE REGULATOR"/>
    <property type="match status" value="1"/>
</dbReference>
<sequence length="224" mass="23732">MADSTDPRPGTGLDATGDAAPVGRIRVAVAEDESLIRDALAALLDLEDDLAVVGTFSTGTAALEWLTAHPADVAVLDNEMPGMTGLCVAEELARRSPVPRIIIMSGKAGPNELRRGLRIPVLGFCTKGIHGRQLAEVIRTVHRGERWIDPDLAAAAIAGEANPLREREIDILLLVARGLSSAEIGSQLFLSTGTVRNYISAVCTKLQVTNKVAAVRRAVDAGWL</sequence>
<dbReference type="InterPro" id="IPR000792">
    <property type="entry name" value="Tscrpt_reg_LuxR_C"/>
</dbReference>
<dbReference type="InterPro" id="IPR001789">
    <property type="entry name" value="Sig_transdc_resp-reg_receiver"/>
</dbReference>
<evidence type="ECO:0000259" key="4">
    <source>
        <dbReference type="PROSITE" id="PS50110"/>
    </source>
</evidence>
<dbReference type="GO" id="GO:0000160">
    <property type="term" value="P:phosphorelay signal transduction system"/>
    <property type="evidence" value="ECO:0007669"/>
    <property type="project" value="InterPro"/>
</dbReference>
<feature type="domain" description="Response regulatory" evidence="4">
    <location>
        <begin position="26"/>
        <end position="142"/>
    </location>
</feature>
<dbReference type="Gene3D" id="3.40.50.2300">
    <property type="match status" value="1"/>
</dbReference>
<dbReference type="SMART" id="SM00421">
    <property type="entry name" value="HTH_LUXR"/>
    <property type="match status" value="1"/>
</dbReference>
<dbReference type="Pfam" id="PF00072">
    <property type="entry name" value="Response_reg"/>
    <property type="match status" value="1"/>
</dbReference>
<dbReference type="PROSITE" id="PS50043">
    <property type="entry name" value="HTH_LUXR_2"/>
    <property type="match status" value="1"/>
</dbReference>
<dbReference type="Pfam" id="PF00196">
    <property type="entry name" value="GerE"/>
    <property type="match status" value="1"/>
</dbReference>
<accession>A0A938YER0</accession>
<dbReference type="PANTHER" id="PTHR43214:SF42">
    <property type="entry name" value="TRANSCRIPTIONAL REGULATORY PROTEIN DESR"/>
    <property type="match status" value="1"/>
</dbReference>
<dbReference type="Proteomes" id="UP000663801">
    <property type="component" value="Unassembled WGS sequence"/>
</dbReference>
<organism evidence="5 6">
    <name type="scientific">Nakamurella flavida</name>
    <dbReference type="NCBI Taxonomy" id="363630"/>
    <lineage>
        <taxon>Bacteria</taxon>
        <taxon>Bacillati</taxon>
        <taxon>Actinomycetota</taxon>
        <taxon>Actinomycetes</taxon>
        <taxon>Nakamurellales</taxon>
        <taxon>Nakamurellaceae</taxon>
        <taxon>Nakamurella</taxon>
    </lineage>
</organism>
<dbReference type="InterPro" id="IPR016032">
    <property type="entry name" value="Sig_transdc_resp-reg_C-effctor"/>
</dbReference>
<dbReference type="AlphaFoldDB" id="A0A938YER0"/>
<comment type="caution">
    <text evidence="5">The sequence shown here is derived from an EMBL/GenBank/DDBJ whole genome shotgun (WGS) entry which is preliminary data.</text>
</comment>
<dbReference type="PRINTS" id="PR00038">
    <property type="entry name" value="HTHLUXR"/>
</dbReference>
<keyword evidence="2" id="KW-0597">Phosphoprotein</keyword>
<dbReference type="GO" id="GO:0003677">
    <property type="term" value="F:DNA binding"/>
    <property type="evidence" value="ECO:0007669"/>
    <property type="project" value="UniProtKB-KW"/>
</dbReference>
<dbReference type="CDD" id="cd06170">
    <property type="entry name" value="LuxR_C_like"/>
    <property type="match status" value="1"/>
</dbReference>
<feature type="modified residue" description="4-aspartylphosphate" evidence="2">
    <location>
        <position position="77"/>
    </location>
</feature>
<evidence type="ECO:0000313" key="6">
    <source>
        <dbReference type="Proteomes" id="UP000663801"/>
    </source>
</evidence>
<dbReference type="PROSITE" id="PS00622">
    <property type="entry name" value="HTH_LUXR_1"/>
    <property type="match status" value="1"/>
</dbReference>
<reference evidence="5" key="1">
    <citation type="submission" date="2021-01" db="EMBL/GenBank/DDBJ databases">
        <title>KCTC 19127 draft genome.</title>
        <authorList>
            <person name="An D."/>
        </authorList>
    </citation>
    <scope>NUCLEOTIDE SEQUENCE</scope>
    <source>
        <strain evidence="5">KCTC 19127</strain>
    </source>
</reference>
<dbReference type="PROSITE" id="PS50110">
    <property type="entry name" value="RESPONSE_REGULATORY"/>
    <property type="match status" value="1"/>
</dbReference>
<dbReference type="InterPro" id="IPR039420">
    <property type="entry name" value="WalR-like"/>
</dbReference>
<keyword evidence="6" id="KW-1185">Reference proteome</keyword>
<name>A0A938YER0_9ACTN</name>
<gene>
    <name evidence="5" type="ORF">JL107_07670</name>
</gene>
<evidence type="ECO:0000256" key="1">
    <source>
        <dbReference type="ARBA" id="ARBA00023125"/>
    </source>
</evidence>
<dbReference type="RefSeq" id="WP_205256388.1">
    <property type="nucleotide sequence ID" value="NZ_BAAAPV010000001.1"/>
</dbReference>
<dbReference type="SUPFAM" id="SSF52172">
    <property type="entry name" value="CheY-like"/>
    <property type="match status" value="1"/>
</dbReference>
<dbReference type="InterPro" id="IPR011006">
    <property type="entry name" value="CheY-like_superfamily"/>
</dbReference>
<protein>
    <submittedName>
        <fullName evidence="5">Response regulator transcription factor</fullName>
    </submittedName>
</protein>
<feature type="domain" description="HTH luxR-type" evidence="3">
    <location>
        <begin position="157"/>
        <end position="222"/>
    </location>
</feature>
<keyword evidence="1" id="KW-0238">DNA-binding</keyword>
<proteinExistence type="predicted"/>
<evidence type="ECO:0000313" key="5">
    <source>
        <dbReference type="EMBL" id="MBM9476315.1"/>
    </source>
</evidence>